<dbReference type="Gene3D" id="2.60.40.790">
    <property type="match status" value="1"/>
</dbReference>
<dbReference type="OrthoDB" id="5295562at2"/>
<evidence type="ECO:0000313" key="5">
    <source>
        <dbReference type="Proteomes" id="UP000277294"/>
    </source>
</evidence>
<dbReference type="Proteomes" id="UP000277294">
    <property type="component" value="Unassembled WGS sequence"/>
</dbReference>
<name>A0A3P4B5E8_9BURK</name>
<gene>
    <name evidence="4" type="ORF">PIGHUM_03592</name>
</gene>
<evidence type="ECO:0000256" key="1">
    <source>
        <dbReference type="PROSITE-ProRule" id="PRU00285"/>
    </source>
</evidence>
<sequence>MIYRKPPSSSTWIDALRLLEEADSLHRQFFRLGQGRPQGPTWEPPIDIFESGRVLSVLVALPGVSAEHVQVLVEGATLVVVGERVLPAPAEAHIRRIEIPYGRFERRIALPPGSFEIRESRMVDGCLRLTLIMG</sequence>
<comment type="similarity">
    <text evidence="1 2">Belongs to the small heat shock protein (HSP20) family.</text>
</comment>
<reference evidence="4 5" key="1">
    <citation type="submission" date="2018-10" db="EMBL/GenBank/DDBJ databases">
        <authorList>
            <person name="Criscuolo A."/>
        </authorList>
    </citation>
    <scope>NUCLEOTIDE SEQUENCE [LARGE SCALE GENOMIC DNA]</scope>
    <source>
        <strain evidence="4">DnA1</strain>
    </source>
</reference>
<dbReference type="AlphaFoldDB" id="A0A3P4B5E8"/>
<feature type="domain" description="SHSP" evidence="3">
    <location>
        <begin position="37"/>
        <end position="134"/>
    </location>
</feature>
<dbReference type="PROSITE" id="PS01031">
    <property type="entry name" value="SHSP"/>
    <property type="match status" value="1"/>
</dbReference>
<evidence type="ECO:0000256" key="2">
    <source>
        <dbReference type="RuleBase" id="RU003616"/>
    </source>
</evidence>
<dbReference type="SUPFAM" id="SSF49764">
    <property type="entry name" value="HSP20-like chaperones"/>
    <property type="match status" value="1"/>
</dbReference>
<organism evidence="4 5">
    <name type="scientific">Pigmentiphaga humi</name>
    <dbReference type="NCBI Taxonomy" id="2478468"/>
    <lineage>
        <taxon>Bacteria</taxon>
        <taxon>Pseudomonadati</taxon>
        <taxon>Pseudomonadota</taxon>
        <taxon>Betaproteobacteria</taxon>
        <taxon>Burkholderiales</taxon>
        <taxon>Alcaligenaceae</taxon>
        <taxon>Pigmentiphaga</taxon>
    </lineage>
</organism>
<keyword evidence="5" id="KW-1185">Reference proteome</keyword>
<dbReference type="InterPro" id="IPR008978">
    <property type="entry name" value="HSP20-like_chaperone"/>
</dbReference>
<dbReference type="EMBL" id="UWPJ01000027">
    <property type="protein sequence ID" value="VCU71507.1"/>
    <property type="molecule type" value="Genomic_DNA"/>
</dbReference>
<proteinExistence type="inferred from homology"/>
<evidence type="ECO:0000259" key="3">
    <source>
        <dbReference type="PROSITE" id="PS01031"/>
    </source>
</evidence>
<dbReference type="InterPro" id="IPR002068">
    <property type="entry name" value="A-crystallin/Hsp20_dom"/>
</dbReference>
<dbReference type="RefSeq" id="WP_124081105.1">
    <property type="nucleotide sequence ID" value="NZ_UWPJ01000027.1"/>
</dbReference>
<evidence type="ECO:0000313" key="4">
    <source>
        <dbReference type="EMBL" id="VCU71507.1"/>
    </source>
</evidence>
<dbReference type="CDD" id="cd06464">
    <property type="entry name" value="ACD_sHsps-like"/>
    <property type="match status" value="1"/>
</dbReference>
<accession>A0A3P4B5E8</accession>
<protein>
    <submittedName>
        <fullName evidence="4">Hsp20/alpha crystallin family protein</fullName>
    </submittedName>
</protein>
<dbReference type="Pfam" id="PF00011">
    <property type="entry name" value="HSP20"/>
    <property type="match status" value="1"/>
</dbReference>